<sequence length="1125" mass="125430">MIYGHANGECYCVSVRFFFVFRFRRSIRSLFNSFFLQQRAMTARGRFSQGQDWDPMSDDYNNSIYDAQYPDDDIGSGVQLDHTRLYITNIPPGLNDDGLRTVFCKFGVIKEAYVSKDATKRFALVRYETSSEAKLAMMKMNKTEPLKLVIAVAHKTKARTSIPDRYDNRDRSSWNQQNMNGAHERNRDDNASVGSRGKTDSVDVINDEIDKLSLGLGEALDSNWNLELECLKLQQLKLQEQQLACKHRMLLLKQAERKPAYAATGSGRRILPDGKIEVRNVNGRSKVLKSKNTDRAKAKRACLGNGRQCVQCGRSADAYCAGCGVTPYCSSDCQRRDWRERHKDVCHNLARFYPNSSNTLNSPRSPPRVNFVDQPDEQIGQDEKFMPPDHKPPNQARPKNFRPRSNFNNNQRRPQGDGSRRQDNDDQDQDEDWDNKKGAKKPFHTPKEPVKPQQNEPPKESVEPAKQSFEPAKKSFQPVKQSLEPAKKSFEPVKKSFEPVKQDSEPVKPNVEVKEVKQAPSVDEVTSVKKPPPALVPKSYLIETLSVGDVVLLSVDTPASQCRSPRSGYVCLSMHDKYETDYQKLCEDYVVDCETDNAEYSVTPGETFSYFNPEDSGWYRARCLTPALAALLDSSKVVSLTASDKCKKLIDQYSTAPEFCCVLDAKSVTVGQNLKCTIVSKTNDGYTLSMEDVESGVSVGTGDVARWLPEVEYPQPKTNAVQASPIPEVRRPQVRHGARVLLVEAGAAERVLVRPADADAQRRFDGIVQDVAVFGSSATVLKEAPVKGSTVVAKYTDGLHYRALVKRTNVKQNKYLLEYIEYGNVEIVPLENLYPCPQEMTITTVPTEVSVVKIALSHALTAKAQAYLEDLKDQELILTLPNSTPTAPSDSEATLTLAKNNECVNAKLQKMCKPEWKKIEEKGGDVVATKRLMFSDLQHLELPSAGCVVEVLDCSMLAGGVGEVAGCQKGLPHKEYVYSTLRQRITEYCNSEIGRQPYLPRPEELCIAKDSKSGTWHRAVLMEQESGAGGSSARVFYVDRGNTELLPVASLRKILPEFVNGLPAVAVELEISGFPAEPTAAMVSRALASLKRDNGLELRVRNCAKRESGLYAVEAPDLIDAILED</sequence>
<dbReference type="EMBL" id="CM034387">
    <property type="protein sequence ID" value="KAJ0184312.1"/>
    <property type="molecule type" value="Genomic_DNA"/>
</dbReference>
<comment type="caution">
    <text evidence="1">The sequence shown here is derived from an EMBL/GenBank/DDBJ whole genome shotgun (WGS) entry which is preliminary data.</text>
</comment>
<proteinExistence type="predicted"/>
<dbReference type="Proteomes" id="UP000824533">
    <property type="component" value="Linkage Group LG01"/>
</dbReference>
<organism evidence="1 2">
    <name type="scientific">Dendrolimus kikuchii</name>
    <dbReference type="NCBI Taxonomy" id="765133"/>
    <lineage>
        <taxon>Eukaryota</taxon>
        <taxon>Metazoa</taxon>
        <taxon>Ecdysozoa</taxon>
        <taxon>Arthropoda</taxon>
        <taxon>Hexapoda</taxon>
        <taxon>Insecta</taxon>
        <taxon>Pterygota</taxon>
        <taxon>Neoptera</taxon>
        <taxon>Endopterygota</taxon>
        <taxon>Lepidoptera</taxon>
        <taxon>Glossata</taxon>
        <taxon>Ditrysia</taxon>
        <taxon>Bombycoidea</taxon>
        <taxon>Lasiocampidae</taxon>
        <taxon>Dendrolimus</taxon>
    </lineage>
</organism>
<evidence type="ECO:0000313" key="1">
    <source>
        <dbReference type="EMBL" id="KAJ0184312.1"/>
    </source>
</evidence>
<gene>
    <name evidence="1" type="ORF">K1T71_000735</name>
</gene>
<keyword evidence="2" id="KW-1185">Reference proteome</keyword>
<name>A0ACC1DL26_9NEOP</name>
<accession>A0ACC1DL26</accession>
<protein>
    <submittedName>
        <fullName evidence="1">Uncharacterized protein</fullName>
    </submittedName>
</protein>
<reference evidence="1 2" key="1">
    <citation type="journal article" date="2021" name="Front. Genet.">
        <title>Chromosome-Level Genome Assembly Reveals Significant Gene Expansion in the Toll and IMD Signaling Pathways of Dendrolimus kikuchii.</title>
        <authorList>
            <person name="Zhou J."/>
            <person name="Wu P."/>
            <person name="Xiong Z."/>
            <person name="Liu N."/>
            <person name="Zhao N."/>
            <person name="Ji M."/>
            <person name="Qiu Y."/>
            <person name="Yang B."/>
        </authorList>
    </citation>
    <scope>NUCLEOTIDE SEQUENCE [LARGE SCALE GENOMIC DNA]</scope>
    <source>
        <strain evidence="1">Ann1</strain>
    </source>
</reference>
<evidence type="ECO:0000313" key="2">
    <source>
        <dbReference type="Proteomes" id="UP000824533"/>
    </source>
</evidence>